<reference evidence="2 3" key="1">
    <citation type="submission" date="2018-12" db="EMBL/GenBank/DDBJ databases">
        <title>Genome Sequence of Candidatus Viridilinea halotolerans isolated from saline sulfide-rich spring.</title>
        <authorList>
            <person name="Grouzdev D.S."/>
            <person name="Burganskaya E.I."/>
            <person name="Krutkina M.S."/>
            <person name="Sukhacheva M.V."/>
            <person name="Gorlenko V.M."/>
        </authorList>
    </citation>
    <scope>NUCLEOTIDE SEQUENCE [LARGE SCALE GENOMIC DNA]</scope>
    <source>
        <strain evidence="2">Chok-6</strain>
    </source>
</reference>
<feature type="transmembrane region" description="Helical" evidence="1">
    <location>
        <begin position="110"/>
        <end position="127"/>
    </location>
</feature>
<dbReference type="InterPro" id="IPR049500">
    <property type="entry name" value="Peptidase_M50B-like"/>
</dbReference>
<comment type="caution">
    <text evidence="2">The sequence shown here is derived from an EMBL/GenBank/DDBJ whole genome shotgun (WGS) entry which is preliminary data.</text>
</comment>
<keyword evidence="1" id="KW-0472">Membrane</keyword>
<proteinExistence type="predicted"/>
<evidence type="ECO:0000313" key="2">
    <source>
        <dbReference type="EMBL" id="RRR76639.1"/>
    </source>
</evidence>
<feature type="transmembrane region" description="Helical" evidence="1">
    <location>
        <begin position="46"/>
        <end position="66"/>
    </location>
</feature>
<keyword evidence="1" id="KW-1133">Transmembrane helix</keyword>
<dbReference type="PANTHER" id="PTHR33979:SF2">
    <property type="entry name" value="PEPTIDASE M50B-LIKE-DOMAIN-CONTAINING PROTEIN"/>
    <property type="match status" value="1"/>
</dbReference>
<sequence length="247" mass="26120">MKPTPPPKTQSPVVVPLVAAFSAFALSWLGPLVFPFRLLTTIIHELSHGLAALLTGGAFVRFVVFADGSGLAYTAGGIRWIIIPAGYVGTALFGAALITLGRSTKASRNALGILGVALLLLTLRYALPTVFSPEIIGGLLTLGIGILIGVSFLAIAWKLPTIWSLAMLNLIAFWVGLSALGDLRGLMLLSHFPGRSDAHAMAEITFLPPIFWAFIWAIMSILALGAAVWSTWLQPTGARVGILPAQK</sequence>
<dbReference type="Proteomes" id="UP000280307">
    <property type="component" value="Unassembled WGS sequence"/>
</dbReference>
<dbReference type="PANTHER" id="PTHR33979">
    <property type="entry name" value="OS02G0221600 PROTEIN"/>
    <property type="match status" value="1"/>
</dbReference>
<feature type="transmembrane region" description="Helical" evidence="1">
    <location>
        <begin position="13"/>
        <end position="34"/>
    </location>
</feature>
<dbReference type="AlphaFoldDB" id="A0A426U8Z0"/>
<organism evidence="2 3">
    <name type="scientific">Candidatus Viridilinea halotolerans</name>
    <dbReference type="NCBI Taxonomy" id="2491704"/>
    <lineage>
        <taxon>Bacteria</taxon>
        <taxon>Bacillati</taxon>
        <taxon>Chloroflexota</taxon>
        <taxon>Chloroflexia</taxon>
        <taxon>Chloroflexales</taxon>
        <taxon>Chloroflexineae</taxon>
        <taxon>Oscillochloridaceae</taxon>
        <taxon>Candidatus Viridilinea</taxon>
    </lineage>
</organism>
<protein>
    <submittedName>
        <fullName evidence="2">M50 family peptidase</fullName>
    </submittedName>
</protein>
<evidence type="ECO:0000313" key="3">
    <source>
        <dbReference type="Proteomes" id="UP000280307"/>
    </source>
</evidence>
<dbReference type="Pfam" id="PF13398">
    <property type="entry name" value="Peptidase_M50B"/>
    <property type="match status" value="1"/>
</dbReference>
<gene>
    <name evidence="2" type="ORF">EI684_02595</name>
</gene>
<accession>A0A426U8Z0</accession>
<feature type="transmembrane region" description="Helical" evidence="1">
    <location>
        <begin position="210"/>
        <end position="229"/>
    </location>
</feature>
<keyword evidence="1" id="KW-0812">Transmembrane</keyword>
<feature type="transmembrane region" description="Helical" evidence="1">
    <location>
        <begin position="139"/>
        <end position="159"/>
    </location>
</feature>
<feature type="transmembrane region" description="Helical" evidence="1">
    <location>
        <begin position="78"/>
        <end position="98"/>
    </location>
</feature>
<dbReference type="EMBL" id="RSAS01000107">
    <property type="protein sequence ID" value="RRR76639.1"/>
    <property type="molecule type" value="Genomic_DNA"/>
</dbReference>
<name>A0A426U8Z0_9CHLR</name>
<evidence type="ECO:0000256" key="1">
    <source>
        <dbReference type="SAM" id="Phobius"/>
    </source>
</evidence>